<comment type="caution">
    <text evidence="1">The sequence shown here is derived from an EMBL/GenBank/DDBJ whole genome shotgun (WGS) entry which is preliminary data.</text>
</comment>
<reference evidence="1 2" key="1">
    <citation type="submission" date="2018-03" db="EMBL/GenBank/DDBJ databases">
        <title>Genomic Encyclopedia of Archaeal and Bacterial Type Strains, Phase II (KMG-II): from individual species to whole genera.</title>
        <authorList>
            <person name="Goeker M."/>
        </authorList>
    </citation>
    <scope>NUCLEOTIDE SEQUENCE [LARGE SCALE GENOMIC DNA]</scope>
    <source>
        <strain evidence="1 2">DSM 44889</strain>
    </source>
</reference>
<dbReference type="OrthoDB" id="3233171at2"/>
<name>A0A315ZUN9_9ACTN</name>
<protein>
    <recommendedName>
        <fullName evidence="3">Toxin ParE1/3/4</fullName>
    </recommendedName>
</protein>
<accession>A0A315ZUN9</accession>
<evidence type="ECO:0000313" key="1">
    <source>
        <dbReference type="EMBL" id="PWJ48660.1"/>
    </source>
</evidence>
<sequence>MALTWAESADRHGVAREDALHAIVNAVYVEESFEEPRPPAAIPPTLYIGPQRDPNAPLLEVMVEKRPPRSLRVFHVMHARAKHLARMED</sequence>
<dbReference type="EMBL" id="QGDQ01000029">
    <property type="protein sequence ID" value="PWJ48660.1"/>
    <property type="molecule type" value="Genomic_DNA"/>
</dbReference>
<keyword evidence="2" id="KW-1185">Reference proteome</keyword>
<dbReference type="Proteomes" id="UP000245469">
    <property type="component" value="Unassembled WGS sequence"/>
</dbReference>
<evidence type="ECO:0008006" key="3">
    <source>
        <dbReference type="Google" id="ProtNLM"/>
    </source>
</evidence>
<evidence type="ECO:0000313" key="2">
    <source>
        <dbReference type="Proteomes" id="UP000245469"/>
    </source>
</evidence>
<proteinExistence type="predicted"/>
<gene>
    <name evidence="1" type="ORF">BXY45_12941</name>
</gene>
<dbReference type="AlphaFoldDB" id="A0A315ZUN9"/>
<organism evidence="1 2">
    <name type="scientific">Quadrisphaera granulorum</name>
    <dbReference type="NCBI Taxonomy" id="317664"/>
    <lineage>
        <taxon>Bacteria</taxon>
        <taxon>Bacillati</taxon>
        <taxon>Actinomycetota</taxon>
        <taxon>Actinomycetes</taxon>
        <taxon>Kineosporiales</taxon>
        <taxon>Kineosporiaceae</taxon>
        <taxon>Quadrisphaera</taxon>
    </lineage>
</organism>
<dbReference type="RefSeq" id="WP_109776014.1">
    <property type="nucleotide sequence ID" value="NZ_QGDQ01000029.1"/>
</dbReference>